<reference evidence="1" key="1">
    <citation type="submission" date="2025-08" db="UniProtKB">
        <authorList>
            <consortium name="Ensembl"/>
        </authorList>
    </citation>
    <scope>IDENTIFICATION</scope>
</reference>
<keyword evidence="2" id="KW-1185">Reference proteome</keyword>
<protein>
    <submittedName>
        <fullName evidence="1">Uncharacterized protein</fullName>
    </submittedName>
</protein>
<dbReference type="Ensembl" id="ENSFHET00000009631.1">
    <property type="protein sequence ID" value="ENSFHEP00000023711.1"/>
    <property type="gene ID" value="ENSFHEG00000000131.1"/>
</dbReference>
<organism evidence="1 2">
    <name type="scientific">Fundulus heteroclitus</name>
    <name type="common">Killifish</name>
    <name type="synonym">Mummichog</name>
    <dbReference type="NCBI Taxonomy" id="8078"/>
    <lineage>
        <taxon>Eukaryota</taxon>
        <taxon>Metazoa</taxon>
        <taxon>Chordata</taxon>
        <taxon>Craniata</taxon>
        <taxon>Vertebrata</taxon>
        <taxon>Euteleostomi</taxon>
        <taxon>Actinopterygii</taxon>
        <taxon>Neopterygii</taxon>
        <taxon>Teleostei</taxon>
        <taxon>Neoteleostei</taxon>
        <taxon>Acanthomorphata</taxon>
        <taxon>Ovalentaria</taxon>
        <taxon>Atherinomorphae</taxon>
        <taxon>Cyprinodontiformes</taxon>
        <taxon>Fundulidae</taxon>
        <taxon>Fundulus</taxon>
    </lineage>
</organism>
<sequence>MRLRNILDAFLFGFQEFQKRLSKARRIVVVGNGGIALELLSSQFPSEDVALITAGPHIKAVTNYKQVGCGTLGGG</sequence>
<proteinExistence type="predicted"/>
<accession>A0A3Q2QA87</accession>
<dbReference type="AlphaFoldDB" id="A0A3Q2QA87"/>
<name>A0A3Q2QA87_FUNHE</name>
<evidence type="ECO:0000313" key="2">
    <source>
        <dbReference type="Proteomes" id="UP000265000"/>
    </source>
</evidence>
<evidence type="ECO:0000313" key="1">
    <source>
        <dbReference type="Ensembl" id="ENSFHEP00000023711.1"/>
    </source>
</evidence>
<dbReference type="STRING" id="8078.ENSFHEP00000023711"/>
<dbReference type="Proteomes" id="UP000265000">
    <property type="component" value="Unplaced"/>
</dbReference>
<reference evidence="1" key="2">
    <citation type="submission" date="2025-09" db="UniProtKB">
        <authorList>
            <consortium name="Ensembl"/>
        </authorList>
    </citation>
    <scope>IDENTIFICATION</scope>
</reference>